<protein>
    <submittedName>
        <fullName evidence="3">Alpha/beta hydrolase</fullName>
    </submittedName>
</protein>
<dbReference type="PRINTS" id="PR00412">
    <property type="entry name" value="EPOXHYDRLASE"/>
</dbReference>
<accession>A0ABS7G4J5</accession>
<keyword evidence="1 3" id="KW-0378">Hydrolase</keyword>
<dbReference type="Proteomes" id="UP000774570">
    <property type="component" value="Unassembled WGS sequence"/>
</dbReference>
<dbReference type="GO" id="GO:0016787">
    <property type="term" value="F:hydrolase activity"/>
    <property type="evidence" value="ECO:0007669"/>
    <property type="project" value="UniProtKB-KW"/>
</dbReference>
<name>A0ABS7G4J5_9ACTN</name>
<comment type="caution">
    <text evidence="3">The sequence shown here is derived from an EMBL/GenBank/DDBJ whole genome shotgun (WGS) entry which is preliminary data.</text>
</comment>
<reference evidence="3 4" key="1">
    <citation type="submission" date="2021-07" db="EMBL/GenBank/DDBJ databases">
        <title>Actinomadura sp. PM05-2 isolated from lichen.</title>
        <authorList>
            <person name="Somphong A."/>
            <person name="Phongsopitanun W."/>
            <person name="Tanasupawat S."/>
            <person name="Peongsungnone V."/>
        </authorList>
    </citation>
    <scope>NUCLEOTIDE SEQUENCE [LARGE SCALE GENOMIC DNA]</scope>
    <source>
        <strain evidence="3 4">PM05-2</strain>
    </source>
</reference>
<dbReference type="InterPro" id="IPR000639">
    <property type="entry name" value="Epox_hydrolase-like"/>
</dbReference>
<keyword evidence="4" id="KW-1185">Reference proteome</keyword>
<dbReference type="PANTHER" id="PTHR43329">
    <property type="entry name" value="EPOXIDE HYDROLASE"/>
    <property type="match status" value="1"/>
</dbReference>
<dbReference type="Pfam" id="PF00561">
    <property type="entry name" value="Abhydrolase_1"/>
    <property type="match status" value="1"/>
</dbReference>
<evidence type="ECO:0000259" key="2">
    <source>
        <dbReference type="Pfam" id="PF00561"/>
    </source>
</evidence>
<gene>
    <name evidence="3" type="ORF">K1Y72_35090</name>
</gene>
<dbReference type="InterPro" id="IPR029058">
    <property type="entry name" value="AB_hydrolase_fold"/>
</dbReference>
<dbReference type="EMBL" id="JAIBOA010000037">
    <property type="protein sequence ID" value="MBW8487624.1"/>
    <property type="molecule type" value="Genomic_DNA"/>
</dbReference>
<feature type="domain" description="AB hydrolase-1" evidence="2">
    <location>
        <begin position="22"/>
        <end position="270"/>
    </location>
</feature>
<proteinExistence type="predicted"/>
<evidence type="ECO:0000313" key="4">
    <source>
        <dbReference type="Proteomes" id="UP000774570"/>
    </source>
</evidence>
<dbReference type="InterPro" id="IPR000073">
    <property type="entry name" value="AB_hydrolase_1"/>
</dbReference>
<dbReference type="Gene3D" id="3.40.50.1820">
    <property type="entry name" value="alpha/beta hydrolase"/>
    <property type="match status" value="1"/>
</dbReference>
<evidence type="ECO:0000313" key="3">
    <source>
        <dbReference type="EMBL" id="MBW8487624.1"/>
    </source>
</evidence>
<organism evidence="3 4">
    <name type="scientific">Actinomadura parmotrematis</name>
    <dbReference type="NCBI Taxonomy" id="2864039"/>
    <lineage>
        <taxon>Bacteria</taxon>
        <taxon>Bacillati</taxon>
        <taxon>Actinomycetota</taxon>
        <taxon>Actinomycetes</taxon>
        <taxon>Streptosporangiales</taxon>
        <taxon>Thermomonosporaceae</taxon>
        <taxon>Actinomadura</taxon>
    </lineage>
</organism>
<sequence length="283" mass="30153">MTANGLEFGYLAAGPEDGPLALCLHGFPDSAHTWRHLLPELAAAGYRAVAPFMRGYAPTAVPADGAYQSGALAADANALHEAFGGGPDAVLVGHDWGAFAVYGAAAHAPGRWRKAVTLAVPPIAAMMGAFFDYEQLRRSFYIFLFQTPLAELAVNRAFVERLWADWSPGYDAAEDVDHVMACLSMPENLAAAIGYYRTMLDPSRLVARYAAEQAAGERTGERPVLYLHGADDGCLGVAAADPDAVLAQLPAGSRAEIVEGAGHFLQLERPDAVNARVLDWLKD</sequence>
<dbReference type="SUPFAM" id="SSF53474">
    <property type="entry name" value="alpha/beta-Hydrolases"/>
    <property type="match status" value="1"/>
</dbReference>
<evidence type="ECO:0000256" key="1">
    <source>
        <dbReference type="ARBA" id="ARBA00022801"/>
    </source>
</evidence>